<protein>
    <submittedName>
        <fullName evidence="2">Uncharacterized protein</fullName>
    </submittedName>
</protein>
<evidence type="ECO:0000313" key="2">
    <source>
        <dbReference type="EMBL" id="RFU23690.1"/>
    </source>
</evidence>
<proteinExistence type="predicted"/>
<feature type="non-terminal residue" evidence="2">
    <location>
        <position position="219"/>
    </location>
</feature>
<dbReference type="Proteomes" id="UP000258309">
    <property type="component" value="Unassembled WGS sequence"/>
</dbReference>
<sequence>MLLQCPGRQKTQKDWRWTTPLVPLMHAARPTVLGRCSKPELAQAGWLQAPLRALVPSAILALLGCPQVCMGLGLGDGQKDAVLLLGCGIAWKPFGRDESRAESGIVDRSLRSGARLKLKASIGQKRRHRAFKRNETRRCFVDGKRGGRSSSTKHLISQPDEPVSSLTACPRPTPEDLVHTHRNSPPTKHTHHQHALYAPFLRTATPLGPSKLTPPPALM</sequence>
<reference evidence="2 3" key="1">
    <citation type="submission" date="2018-05" db="EMBL/GenBank/DDBJ databases">
        <title>Draft genome sequence of Scytalidium lignicola DSM 105466, a ubiquitous saprotrophic fungus.</title>
        <authorList>
            <person name="Buettner E."/>
            <person name="Gebauer A.M."/>
            <person name="Hofrichter M."/>
            <person name="Liers C."/>
            <person name="Kellner H."/>
        </authorList>
    </citation>
    <scope>NUCLEOTIDE SEQUENCE [LARGE SCALE GENOMIC DNA]</scope>
    <source>
        <strain evidence="2 3">DSM 105466</strain>
    </source>
</reference>
<organism evidence="2 3">
    <name type="scientific">Scytalidium lignicola</name>
    <name type="common">Hyphomycete</name>
    <dbReference type="NCBI Taxonomy" id="5539"/>
    <lineage>
        <taxon>Eukaryota</taxon>
        <taxon>Fungi</taxon>
        <taxon>Dikarya</taxon>
        <taxon>Ascomycota</taxon>
        <taxon>Pezizomycotina</taxon>
        <taxon>Leotiomycetes</taxon>
        <taxon>Leotiomycetes incertae sedis</taxon>
        <taxon>Scytalidium</taxon>
    </lineage>
</organism>
<feature type="non-terminal residue" evidence="2">
    <location>
        <position position="1"/>
    </location>
</feature>
<feature type="region of interest" description="Disordered" evidence="1">
    <location>
        <begin position="141"/>
        <end position="169"/>
    </location>
</feature>
<evidence type="ECO:0000313" key="3">
    <source>
        <dbReference type="Proteomes" id="UP000258309"/>
    </source>
</evidence>
<keyword evidence="3" id="KW-1185">Reference proteome</keyword>
<comment type="caution">
    <text evidence="2">The sequence shown here is derived from an EMBL/GenBank/DDBJ whole genome shotgun (WGS) entry which is preliminary data.</text>
</comment>
<evidence type="ECO:0000256" key="1">
    <source>
        <dbReference type="SAM" id="MobiDB-lite"/>
    </source>
</evidence>
<accession>A0A3E2GRH3</accession>
<dbReference type="AlphaFoldDB" id="A0A3E2GRH3"/>
<dbReference type="EMBL" id="NCSJ02000653">
    <property type="protein sequence ID" value="RFU23690.1"/>
    <property type="molecule type" value="Genomic_DNA"/>
</dbReference>
<name>A0A3E2GRH3_SCYLI</name>
<gene>
    <name evidence="2" type="ORF">B7463_g12646</name>
</gene>